<sequence length="155" mass="18143">MAQDEKKRYKAKIAGDTYTIIGNESHYHMDIVNDLANEQLELIMGHSPSLSREQAAILLAINTLSIQVKQQEVILDQRNEINLLEQEVYKVVELEERLDKIAEREKEARQAVINENRQLTEDEMLNHIEVQKVLNQQVKEKIQRNNHQKKSEETK</sequence>
<keyword evidence="3" id="KW-1185">Reference proteome</keyword>
<reference evidence="3" key="1">
    <citation type="submission" date="2017-02" db="EMBL/GenBank/DDBJ databases">
        <authorList>
            <person name="Dridi B."/>
        </authorList>
    </citation>
    <scope>NUCLEOTIDE SEQUENCE [LARGE SCALE GENOMIC DNA]</scope>
    <source>
        <strain evidence="3">bH819</strain>
    </source>
</reference>
<dbReference type="Proteomes" id="UP000195918">
    <property type="component" value="Unassembled WGS sequence"/>
</dbReference>
<evidence type="ECO:0000313" key="2">
    <source>
        <dbReference type="EMBL" id="SLM85202.1"/>
    </source>
</evidence>
<dbReference type="AlphaFoldDB" id="A0A1X6WLT7"/>
<feature type="coiled-coil region" evidence="1">
    <location>
        <begin position="84"/>
        <end position="155"/>
    </location>
</feature>
<name>A0A1X6WLT7_9ENTE</name>
<keyword evidence="1" id="KW-0175">Coiled coil</keyword>
<dbReference type="SUPFAM" id="SSF102829">
    <property type="entry name" value="Cell division protein ZapA-like"/>
    <property type="match status" value="1"/>
</dbReference>
<dbReference type="RefSeq" id="WP_086950833.1">
    <property type="nucleotide sequence ID" value="NZ_FWFD01000007.1"/>
</dbReference>
<dbReference type="OrthoDB" id="2139724at2"/>
<protein>
    <submittedName>
        <fullName evidence="2">Conserved domain protein</fullName>
    </submittedName>
</protein>
<evidence type="ECO:0000313" key="3">
    <source>
        <dbReference type="Proteomes" id="UP000195918"/>
    </source>
</evidence>
<dbReference type="InterPro" id="IPR036192">
    <property type="entry name" value="Cell_div_ZapA-like_sf"/>
</dbReference>
<proteinExistence type="predicted"/>
<accession>A0A1X6WLT7</accession>
<evidence type="ECO:0000256" key="1">
    <source>
        <dbReference type="SAM" id="Coils"/>
    </source>
</evidence>
<dbReference type="EMBL" id="FWFD01000007">
    <property type="protein sequence ID" value="SLM85202.1"/>
    <property type="molecule type" value="Genomic_DNA"/>
</dbReference>
<organism evidence="2 3">
    <name type="scientific">Vagococcus fluvialis bH819</name>
    <dbReference type="NCBI Taxonomy" id="1255619"/>
    <lineage>
        <taxon>Bacteria</taxon>
        <taxon>Bacillati</taxon>
        <taxon>Bacillota</taxon>
        <taxon>Bacilli</taxon>
        <taxon>Lactobacillales</taxon>
        <taxon>Enterococcaceae</taxon>
        <taxon>Vagococcus</taxon>
    </lineage>
</organism>
<gene>
    <name evidence="2" type="ORF">FM121_03825</name>
</gene>